<dbReference type="AlphaFoldDB" id="A0A9J5X6U5"/>
<reference evidence="1 2" key="1">
    <citation type="submission" date="2020-09" db="EMBL/GenBank/DDBJ databases">
        <title>De no assembly of potato wild relative species, Solanum commersonii.</title>
        <authorList>
            <person name="Cho K."/>
        </authorList>
    </citation>
    <scope>NUCLEOTIDE SEQUENCE [LARGE SCALE GENOMIC DNA]</scope>
    <source>
        <strain evidence="1">LZ3.2</strain>
        <tissue evidence="1">Leaf</tissue>
    </source>
</reference>
<proteinExistence type="predicted"/>
<dbReference type="Proteomes" id="UP000824120">
    <property type="component" value="Chromosome 10"/>
</dbReference>
<accession>A0A9J5X6U5</accession>
<organism evidence="1 2">
    <name type="scientific">Solanum commersonii</name>
    <name type="common">Commerson's wild potato</name>
    <name type="synonym">Commerson's nightshade</name>
    <dbReference type="NCBI Taxonomy" id="4109"/>
    <lineage>
        <taxon>Eukaryota</taxon>
        <taxon>Viridiplantae</taxon>
        <taxon>Streptophyta</taxon>
        <taxon>Embryophyta</taxon>
        <taxon>Tracheophyta</taxon>
        <taxon>Spermatophyta</taxon>
        <taxon>Magnoliopsida</taxon>
        <taxon>eudicotyledons</taxon>
        <taxon>Gunneridae</taxon>
        <taxon>Pentapetalae</taxon>
        <taxon>asterids</taxon>
        <taxon>lamiids</taxon>
        <taxon>Solanales</taxon>
        <taxon>Solanaceae</taxon>
        <taxon>Solanoideae</taxon>
        <taxon>Solaneae</taxon>
        <taxon>Solanum</taxon>
    </lineage>
</organism>
<protein>
    <submittedName>
        <fullName evidence="1">Uncharacterized protein</fullName>
    </submittedName>
</protein>
<sequence>MNGALQAFFVKHTNNWVTRAYQDKDLLKFLVCNVHGVGPKFLKKEKKWQQIDEATSKFSLIEHLS</sequence>
<evidence type="ECO:0000313" key="2">
    <source>
        <dbReference type="Proteomes" id="UP000824120"/>
    </source>
</evidence>
<gene>
    <name evidence="1" type="ORF">H5410_053792</name>
</gene>
<comment type="caution">
    <text evidence="1">The sequence shown here is derived from an EMBL/GenBank/DDBJ whole genome shotgun (WGS) entry which is preliminary data.</text>
</comment>
<dbReference type="EMBL" id="JACXVP010000010">
    <property type="protein sequence ID" value="KAG5583165.1"/>
    <property type="molecule type" value="Genomic_DNA"/>
</dbReference>
<evidence type="ECO:0000313" key="1">
    <source>
        <dbReference type="EMBL" id="KAG5583165.1"/>
    </source>
</evidence>
<keyword evidence="2" id="KW-1185">Reference proteome</keyword>
<name>A0A9J5X6U5_SOLCO</name>